<name>A0A6P2ULM7_BURL3</name>
<dbReference type="EMBL" id="CABVPW010000023">
    <property type="protein sequence ID" value="VWB95946.1"/>
    <property type="molecule type" value="Genomic_DNA"/>
</dbReference>
<proteinExistence type="predicted"/>
<dbReference type="Gene3D" id="3.30.160.100">
    <property type="entry name" value="Ribosome hibernation promotion factor-like"/>
    <property type="match status" value="1"/>
</dbReference>
<evidence type="ECO:0000313" key="1">
    <source>
        <dbReference type="EMBL" id="VWB95946.1"/>
    </source>
</evidence>
<dbReference type="AlphaFoldDB" id="A0A6P2ULM7"/>
<evidence type="ECO:0000313" key="2">
    <source>
        <dbReference type="Proteomes" id="UP000494218"/>
    </source>
</evidence>
<dbReference type="InterPro" id="IPR036567">
    <property type="entry name" value="RHF-like"/>
</dbReference>
<accession>A0A6P2ULM7</accession>
<dbReference type="Proteomes" id="UP000494218">
    <property type="component" value="Unassembled WGS sequence"/>
</dbReference>
<organism evidence="1 2">
    <name type="scientific">Burkholderia lata (strain ATCC 17760 / DSM 23089 / LMG 22485 / NCIMB 9086 / R18194 / 383)</name>
    <dbReference type="NCBI Taxonomy" id="482957"/>
    <lineage>
        <taxon>Bacteria</taxon>
        <taxon>Pseudomonadati</taxon>
        <taxon>Pseudomonadota</taxon>
        <taxon>Betaproteobacteria</taxon>
        <taxon>Burkholderiales</taxon>
        <taxon>Burkholderiaceae</taxon>
        <taxon>Burkholderia</taxon>
        <taxon>Burkholderia cepacia complex</taxon>
    </lineage>
</organism>
<protein>
    <submittedName>
        <fullName evidence="1">Metal ABC transporter ATPase</fullName>
    </submittedName>
</protein>
<reference evidence="1 2" key="1">
    <citation type="submission" date="2019-09" db="EMBL/GenBank/DDBJ databases">
        <authorList>
            <person name="Depoorter E."/>
        </authorList>
    </citation>
    <scope>NUCLEOTIDE SEQUENCE [LARGE SCALE GENOMIC DNA]</scope>
    <source>
        <strain evidence="1">LMG 23254</strain>
    </source>
</reference>
<gene>
    <name evidence="1" type="ORF">BLA23254_04556</name>
</gene>
<sequence length="107" mass="11727">MGIGMQIAYFGFAGSARLEAEASIQLMRLEPFCTQLAGCHLAIEAMGASTREPRYDVRLDLITRKGEFRPVQHMTGTDPMDALKRAFDIAERQLAGTAAAETHENPS</sequence>